<dbReference type="GO" id="GO:0098796">
    <property type="term" value="C:membrane protein complex"/>
    <property type="evidence" value="ECO:0007669"/>
    <property type="project" value="UniProtKB-ARBA"/>
</dbReference>
<evidence type="ECO:0000259" key="6">
    <source>
        <dbReference type="PROSITE" id="PS50893"/>
    </source>
</evidence>
<dbReference type="GO" id="GO:0022857">
    <property type="term" value="F:transmembrane transporter activity"/>
    <property type="evidence" value="ECO:0007669"/>
    <property type="project" value="UniProtKB-ARBA"/>
</dbReference>
<dbReference type="PROSITE" id="PS00211">
    <property type="entry name" value="ABC_TRANSPORTER_1"/>
    <property type="match status" value="1"/>
</dbReference>
<comment type="similarity">
    <text evidence="1">Belongs to the ABC transporter superfamily.</text>
</comment>
<dbReference type="GO" id="GO:0016887">
    <property type="term" value="F:ATP hydrolysis activity"/>
    <property type="evidence" value="ECO:0007669"/>
    <property type="project" value="InterPro"/>
</dbReference>
<evidence type="ECO:0000256" key="1">
    <source>
        <dbReference type="ARBA" id="ARBA00005417"/>
    </source>
</evidence>
<dbReference type="InterPro" id="IPR003439">
    <property type="entry name" value="ABC_transporter-like_ATP-bd"/>
</dbReference>
<dbReference type="SMART" id="SM00382">
    <property type="entry name" value="AAA"/>
    <property type="match status" value="1"/>
</dbReference>
<dbReference type="EMBL" id="CADCVM010000402">
    <property type="protein sequence ID" value="CAA9521301.1"/>
    <property type="molecule type" value="Genomic_DNA"/>
</dbReference>
<feature type="domain" description="ABC transporter" evidence="6">
    <location>
        <begin position="36"/>
        <end position="275"/>
    </location>
</feature>
<evidence type="ECO:0000256" key="3">
    <source>
        <dbReference type="ARBA" id="ARBA00022741"/>
    </source>
</evidence>
<dbReference type="Pfam" id="PF00005">
    <property type="entry name" value="ABC_tran"/>
    <property type="match status" value="1"/>
</dbReference>
<dbReference type="GO" id="GO:0005524">
    <property type="term" value="F:ATP binding"/>
    <property type="evidence" value="ECO:0007669"/>
    <property type="project" value="UniProtKB-KW"/>
</dbReference>
<dbReference type="InterPro" id="IPR017911">
    <property type="entry name" value="MacB-like_ATP-bd"/>
</dbReference>
<dbReference type="PROSITE" id="PS50893">
    <property type="entry name" value="ABC_TRANSPORTER_2"/>
    <property type="match status" value="1"/>
</dbReference>
<protein>
    <submittedName>
        <fullName evidence="7">ABC-type antimicrobial peptide transport system, ATPase component</fullName>
    </submittedName>
</protein>
<evidence type="ECO:0000313" key="7">
    <source>
        <dbReference type="EMBL" id="CAA9521301.1"/>
    </source>
</evidence>
<dbReference type="FunFam" id="3.40.50.300:FF:000032">
    <property type="entry name" value="Export ABC transporter ATP-binding protein"/>
    <property type="match status" value="1"/>
</dbReference>
<feature type="region of interest" description="Disordered" evidence="5">
    <location>
        <begin position="252"/>
        <end position="275"/>
    </location>
</feature>
<gene>
    <name evidence="7" type="ORF">AVDCRST_MAG05-3629</name>
</gene>
<name>A0A6J4TFJ9_9ACTN</name>
<dbReference type="PANTHER" id="PTHR42798">
    <property type="entry name" value="LIPOPROTEIN-RELEASING SYSTEM ATP-BINDING PROTEIN LOLD"/>
    <property type="match status" value="1"/>
</dbReference>
<evidence type="ECO:0000256" key="5">
    <source>
        <dbReference type="SAM" id="MobiDB-lite"/>
    </source>
</evidence>
<evidence type="ECO:0000256" key="4">
    <source>
        <dbReference type="ARBA" id="ARBA00022840"/>
    </source>
</evidence>
<dbReference type="InterPro" id="IPR017871">
    <property type="entry name" value="ABC_transporter-like_CS"/>
</dbReference>
<sequence length="275" mass="29266">MSEAKNRGITVGDGKLDPSGRYAEEVAGGSAPQPIIRAVGVRKVYDTGKVRVEALQGVDLDIHEGDMAAIMGPSGCGKTTLLNSLSGLDDITSGEVLIAGDSIGGMSDRKRTRFRAEKMGFIFQSYNLMPVLSAVENVELPLLVAGAKPKHARKKALEALEMVGIADQANKRPAEMSGGQQQRVTVARSFVNEPAIVWADEPTGALDSETSKEIMDLLVRLNEEQGQTFVLVTHDAAVAERAHRTIRMRDGFIESDQPNGELSVAPGGATNGKVA</sequence>
<keyword evidence="3" id="KW-0547">Nucleotide-binding</keyword>
<accession>A0A6J4TFJ9</accession>
<dbReference type="PANTHER" id="PTHR42798:SF2">
    <property type="entry name" value="ABC TRANSPORTER ATP-BINDING PROTEIN MG467-RELATED"/>
    <property type="match status" value="1"/>
</dbReference>
<organism evidence="7">
    <name type="scientific">uncultured Rubrobacteraceae bacterium</name>
    <dbReference type="NCBI Taxonomy" id="349277"/>
    <lineage>
        <taxon>Bacteria</taxon>
        <taxon>Bacillati</taxon>
        <taxon>Actinomycetota</taxon>
        <taxon>Rubrobacteria</taxon>
        <taxon>Rubrobacterales</taxon>
        <taxon>Rubrobacteraceae</taxon>
        <taxon>environmental samples</taxon>
    </lineage>
</organism>
<keyword evidence="2" id="KW-0813">Transport</keyword>
<reference evidence="7" key="1">
    <citation type="submission" date="2020-02" db="EMBL/GenBank/DDBJ databases">
        <authorList>
            <person name="Meier V. D."/>
        </authorList>
    </citation>
    <scope>NUCLEOTIDE SEQUENCE</scope>
    <source>
        <strain evidence="7">AVDCRST_MAG05</strain>
    </source>
</reference>
<dbReference type="Gene3D" id="3.40.50.300">
    <property type="entry name" value="P-loop containing nucleotide triphosphate hydrolases"/>
    <property type="match status" value="1"/>
</dbReference>
<dbReference type="InterPro" id="IPR027417">
    <property type="entry name" value="P-loop_NTPase"/>
</dbReference>
<proteinExistence type="inferred from homology"/>
<dbReference type="InterPro" id="IPR003593">
    <property type="entry name" value="AAA+_ATPase"/>
</dbReference>
<dbReference type="CDD" id="cd03255">
    <property type="entry name" value="ABC_MJ0796_LolCDE_FtsE"/>
    <property type="match status" value="1"/>
</dbReference>
<evidence type="ECO:0000256" key="2">
    <source>
        <dbReference type="ARBA" id="ARBA00022448"/>
    </source>
</evidence>
<dbReference type="AlphaFoldDB" id="A0A6J4TFJ9"/>
<dbReference type="SUPFAM" id="SSF52540">
    <property type="entry name" value="P-loop containing nucleoside triphosphate hydrolases"/>
    <property type="match status" value="1"/>
</dbReference>
<keyword evidence="4" id="KW-0067">ATP-binding</keyword>